<dbReference type="EMBL" id="JAIFRP010000053">
    <property type="protein sequence ID" value="KAK2580449.1"/>
    <property type="molecule type" value="Genomic_DNA"/>
</dbReference>
<evidence type="ECO:0000313" key="2">
    <source>
        <dbReference type="Proteomes" id="UP001258017"/>
    </source>
</evidence>
<accession>A0AAD9RIR2</accession>
<gene>
    <name evidence="1" type="ORF">KPH14_006192</name>
</gene>
<name>A0AAD9RIR2_9HYME</name>
<dbReference type="AlphaFoldDB" id="A0AAD9RIR2"/>
<keyword evidence="2" id="KW-1185">Reference proteome</keyword>
<comment type="caution">
    <text evidence="1">The sequence shown here is derived from an EMBL/GenBank/DDBJ whole genome shotgun (WGS) entry which is preliminary data.</text>
</comment>
<sequence length="83" mass="9109">MNNEGKDLDTNVKLDINMEMDVERGPQHLGGYVTSFLPYVALVNNEDVESLSATSSTSSSSASWVFNAVASCVRDLRRDMPPK</sequence>
<evidence type="ECO:0000313" key="1">
    <source>
        <dbReference type="EMBL" id="KAK2580449.1"/>
    </source>
</evidence>
<protein>
    <submittedName>
        <fullName evidence="1">Uncharacterized protein</fullName>
    </submittedName>
</protein>
<reference evidence="1" key="1">
    <citation type="submission" date="2021-08" db="EMBL/GenBank/DDBJ databases">
        <authorList>
            <person name="Misof B."/>
            <person name="Oliver O."/>
            <person name="Podsiadlowski L."/>
            <person name="Donath A."/>
            <person name="Peters R."/>
            <person name="Mayer C."/>
            <person name="Rust J."/>
            <person name="Gunkel S."/>
            <person name="Lesny P."/>
            <person name="Martin S."/>
            <person name="Oeyen J.P."/>
            <person name="Petersen M."/>
            <person name="Panagiotis P."/>
            <person name="Wilbrandt J."/>
            <person name="Tanja T."/>
        </authorList>
    </citation>
    <scope>NUCLEOTIDE SEQUENCE</scope>
    <source>
        <strain evidence="1">GBR_01_08_01A</strain>
        <tissue evidence="1">Thorax + abdomen</tissue>
    </source>
</reference>
<dbReference type="Proteomes" id="UP001258017">
    <property type="component" value="Unassembled WGS sequence"/>
</dbReference>
<reference evidence="1" key="2">
    <citation type="journal article" date="2023" name="Commun. Biol.">
        <title>Intrasexual cuticular hydrocarbon dimorphism in a wasp sheds light on hydrocarbon biosynthesis genes in Hymenoptera.</title>
        <authorList>
            <person name="Moris V.C."/>
            <person name="Podsiadlowski L."/>
            <person name="Martin S."/>
            <person name="Oeyen J.P."/>
            <person name="Donath A."/>
            <person name="Petersen M."/>
            <person name="Wilbrandt J."/>
            <person name="Misof B."/>
            <person name="Liedtke D."/>
            <person name="Thamm M."/>
            <person name="Scheiner R."/>
            <person name="Schmitt T."/>
            <person name="Niehuis O."/>
        </authorList>
    </citation>
    <scope>NUCLEOTIDE SEQUENCE</scope>
    <source>
        <strain evidence="1">GBR_01_08_01A</strain>
    </source>
</reference>
<proteinExistence type="predicted"/>
<organism evidence="1 2">
    <name type="scientific">Odynerus spinipes</name>
    <dbReference type="NCBI Taxonomy" id="1348599"/>
    <lineage>
        <taxon>Eukaryota</taxon>
        <taxon>Metazoa</taxon>
        <taxon>Ecdysozoa</taxon>
        <taxon>Arthropoda</taxon>
        <taxon>Hexapoda</taxon>
        <taxon>Insecta</taxon>
        <taxon>Pterygota</taxon>
        <taxon>Neoptera</taxon>
        <taxon>Endopterygota</taxon>
        <taxon>Hymenoptera</taxon>
        <taxon>Apocrita</taxon>
        <taxon>Aculeata</taxon>
        <taxon>Vespoidea</taxon>
        <taxon>Vespidae</taxon>
        <taxon>Eumeninae</taxon>
        <taxon>Odynerus</taxon>
    </lineage>
</organism>